<sequence length="132" mass="15053">MESFQQAFEALLALAPGPVFPRARELYLRKYCLEGRDAQDRFRTFLFEEEIQESEGGTVRVSALSFAVVHWQAAQSTPQEYAAYLQQRWQLQPEGLSLEREPWFREGGAFARFQATASYERSPSGELLLGGV</sequence>
<dbReference type="Proteomes" id="UP000243002">
    <property type="component" value="Unassembled WGS sequence"/>
</dbReference>
<comment type="caution">
    <text evidence="1">The sequence shown here is derived from an EMBL/GenBank/DDBJ whole genome shotgun (WGS) entry which is preliminary data.</text>
</comment>
<organism evidence="1 2">
    <name type="scientific">Cyanobium usitatum str. Tous</name>
    <dbReference type="NCBI Taxonomy" id="2116684"/>
    <lineage>
        <taxon>Bacteria</taxon>
        <taxon>Bacillati</taxon>
        <taxon>Cyanobacteriota</taxon>
        <taxon>Cyanophyceae</taxon>
        <taxon>Synechococcales</taxon>
        <taxon>Prochlorococcaceae</taxon>
        <taxon>Cyanobium</taxon>
    </lineage>
</organism>
<gene>
    <name evidence="1" type="ORF">C7K55_01570</name>
</gene>
<reference evidence="1 2" key="1">
    <citation type="journal article" date="2018" name="Environ. Microbiol.">
        <title>Ecological and genomic features of two widespread freshwater picocyanobacteria.</title>
        <authorList>
            <person name="Cabello-Yeves P.J."/>
            <person name="Picazo A."/>
            <person name="Camacho A."/>
            <person name="Callieri C."/>
            <person name="Rosselli R."/>
            <person name="Roda-Garcia J.J."/>
            <person name="Coutinho F.H."/>
            <person name="Rodriguez-Valera F."/>
        </authorList>
    </citation>
    <scope>NUCLEOTIDE SEQUENCE [LARGE SCALE GENOMIC DNA]</scope>
    <source>
        <strain evidence="1 2">Tous</strain>
    </source>
</reference>
<dbReference type="AlphaFoldDB" id="A0A2P7N1S2"/>
<dbReference type="RefSeq" id="WP_106501618.1">
    <property type="nucleotide sequence ID" value="NZ_PXXO01000001.1"/>
</dbReference>
<evidence type="ECO:0000313" key="1">
    <source>
        <dbReference type="EMBL" id="PSJ07433.1"/>
    </source>
</evidence>
<proteinExistence type="predicted"/>
<name>A0A2P7N1S2_9CYAN</name>
<dbReference type="OrthoDB" id="559950at2"/>
<accession>A0A2P7N1S2</accession>
<evidence type="ECO:0000313" key="2">
    <source>
        <dbReference type="Proteomes" id="UP000243002"/>
    </source>
</evidence>
<dbReference type="EMBL" id="PXXO01000001">
    <property type="protein sequence ID" value="PSJ07433.1"/>
    <property type="molecule type" value="Genomic_DNA"/>
</dbReference>
<protein>
    <submittedName>
        <fullName evidence="1">Uncharacterized protein</fullName>
    </submittedName>
</protein>
<keyword evidence="2" id="KW-1185">Reference proteome</keyword>